<feature type="signal peptide" evidence="1">
    <location>
        <begin position="1"/>
        <end position="27"/>
    </location>
</feature>
<reference evidence="3" key="1">
    <citation type="journal article" date="2019" name="Int. J. Syst. Evol. Microbiol.">
        <title>The Global Catalogue of Microorganisms (GCM) 10K type strain sequencing project: providing services to taxonomists for standard genome sequencing and annotation.</title>
        <authorList>
            <consortium name="The Broad Institute Genomics Platform"/>
            <consortium name="The Broad Institute Genome Sequencing Center for Infectious Disease"/>
            <person name="Wu L."/>
            <person name="Ma J."/>
        </authorList>
    </citation>
    <scope>NUCLEOTIDE SEQUENCE [LARGE SCALE GENOMIC DNA]</scope>
    <source>
        <strain evidence="3">JCM 13581</strain>
    </source>
</reference>
<organism evidence="2 3">
    <name type="scientific">Streptomyces sodiiphilus</name>
    <dbReference type="NCBI Taxonomy" id="226217"/>
    <lineage>
        <taxon>Bacteria</taxon>
        <taxon>Bacillati</taxon>
        <taxon>Actinomycetota</taxon>
        <taxon>Actinomycetes</taxon>
        <taxon>Kitasatosporales</taxon>
        <taxon>Streptomycetaceae</taxon>
        <taxon>Streptomyces</taxon>
    </lineage>
</organism>
<dbReference type="Proteomes" id="UP001501303">
    <property type="component" value="Unassembled WGS sequence"/>
</dbReference>
<gene>
    <name evidence="2" type="ORF">GCM10009716_18430</name>
</gene>
<name>A0ABP5AAQ2_9ACTN</name>
<feature type="chain" id="PRO_5046808839" description="Secreted protein" evidence="1">
    <location>
        <begin position="28"/>
        <end position="171"/>
    </location>
</feature>
<keyword evidence="3" id="KW-1185">Reference proteome</keyword>
<sequence length="171" mass="18089">MNGWRRGVVVLAALLLGGSMTTGTAGAATSQDVCGSTSTPAGWVEVRYWDSSQCGPTGGGMYNTKRITDTSGVGPGGTVQACTYSPVPAGFRVTRYSSVSDCERSRGTSDYHNRTDLVNLTGLPTGSTRTICGLFDVPAGWTVVSRHKSTNCQQYKYGIPSNDNTMTIRKS</sequence>
<comment type="caution">
    <text evidence="2">The sequence shown here is derived from an EMBL/GenBank/DDBJ whole genome shotgun (WGS) entry which is preliminary data.</text>
</comment>
<evidence type="ECO:0000313" key="2">
    <source>
        <dbReference type="EMBL" id="GAA1908803.1"/>
    </source>
</evidence>
<evidence type="ECO:0000313" key="3">
    <source>
        <dbReference type="Proteomes" id="UP001501303"/>
    </source>
</evidence>
<keyword evidence="1" id="KW-0732">Signal</keyword>
<evidence type="ECO:0008006" key="4">
    <source>
        <dbReference type="Google" id="ProtNLM"/>
    </source>
</evidence>
<proteinExistence type="predicted"/>
<protein>
    <recommendedName>
        <fullName evidence="4">Secreted protein</fullName>
    </recommendedName>
</protein>
<dbReference type="RefSeq" id="WP_344260252.1">
    <property type="nucleotide sequence ID" value="NZ_BAAAMJ010000015.1"/>
</dbReference>
<accession>A0ABP5AAQ2</accession>
<evidence type="ECO:0000256" key="1">
    <source>
        <dbReference type="SAM" id="SignalP"/>
    </source>
</evidence>
<dbReference type="EMBL" id="BAAAMJ010000015">
    <property type="protein sequence ID" value="GAA1908803.1"/>
    <property type="molecule type" value="Genomic_DNA"/>
</dbReference>